<proteinExistence type="inferred from homology"/>
<dbReference type="InterPro" id="IPR000600">
    <property type="entry name" value="ROK"/>
</dbReference>
<evidence type="ECO:0000256" key="1">
    <source>
        <dbReference type="ARBA" id="ARBA00006479"/>
    </source>
</evidence>
<dbReference type="SUPFAM" id="SSF53067">
    <property type="entry name" value="Actin-like ATPase domain"/>
    <property type="match status" value="1"/>
</dbReference>
<gene>
    <name evidence="3" type="ORF">PYH38_003402</name>
</gene>
<reference evidence="3 4" key="1">
    <citation type="submission" date="2023-03" db="EMBL/GenBank/DDBJ databases">
        <authorList>
            <person name="Kaur S."/>
            <person name="Espinosa-Saiz D."/>
            <person name="Velazquez E."/>
            <person name="Menendez E."/>
            <person name="diCenzo G.C."/>
        </authorList>
    </citation>
    <scope>NUCLEOTIDE SEQUENCE [LARGE SCALE GENOMIC DNA]</scope>
    <source>
        <strain evidence="3 4">LMG 27395</strain>
    </source>
</reference>
<feature type="region of interest" description="Disordered" evidence="2">
    <location>
        <begin position="1"/>
        <end position="24"/>
    </location>
</feature>
<evidence type="ECO:0000256" key="2">
    <source>
        <dbReference type="SAM" id="MobiDB-lite"/>
    </source>
</evidence>
<dbReference type="Gene3D" id="1.10.10.10">
    <property type="entry name" value="Winged helix-like DNA-binding domain superfamily/Winged helix DNA-binding domain"/>
    <property type="match status" value="1"/>
</dbReference>
<dbReference type="InterPro" id="IPR043129">
    <property type="entry name" value="ATPase_NBD"/>
</dbReference>
<dbReference type="SUPFAM" id="SSF46785">
    <property type="entry name" value="Winged helix' DNA-binding domain"/>
    <property type="match status" value="1"/>
</dbReference>
<dbReference type="EMBL" id="CP120371">
    <property type="protein sequence ID" value="WEX84515.1"/>
    <property type="molecule type" value="Genomic_DNA"/>
</dbReference>
<dbReference type="Pfam" id="PF13412">
    <property type="entry name" value="HTH_24"/>
    <property type="match status" value="1"/>
</dbReference>
<dbReference type="InterPro" id="IPR036388">
    <property type="entry name" value="WH-like_DNA-bd_sf"/>
</dbReference>
<dbReference type="PANTHER" id="PTHR18964">
    <property type="entry name" value="ROK (REPRESSOR, ORF, KINASE) FAMILY"/>
    <property type="match status" value="1"/>
</dbReference>
<dbReference type="RefSeq" id="WP_280735437.1">
    <property type="nucleotide sequence ID" value="NZ_CP120368.1"/>
</dbReference>
<dbReference type="PANTHER" id="PTHR18964:SF149">
    <property type="entry name" value="BIFUNCTIONAL UDP-N-ACETYLGLUCOSAMINE 2-EPIMERASE_N-ACETYLMANNOSAMINE KINASE"/>
    <property type="match status" value="1"/>
</dbReference>
<evidence type="ECO:0000313" key="3">
    <source>
        <dbReference type="EMBL" id="WEX84515.1"/>
    </source>
</evidence>
<dbReference type="Proteomes" id="UP001235547">
    <property type="component" value="Chromosome 1"/>
</dbReference>
<dbReference type="Gene3D" id="3.30.420.40">
    <property type="match status" value="2"/>
</dbReference>
<keyword evidence="4" id="KW-1185">Reference proteome</keyword>
<accession>A0ABY8D0U3</accession>
<evidence type="ECO:0000313" key="4">
    <source>
        <dbReference type="Proteomes" id="UP001235547"/>
    </source>
</evidence>
<organism evidence="3 4">
    <name type="scientific">Sinorhizobium numidicum</name>
    <dbReference type="NCBI Taxonomy" id="680248"/>
    <lineage>
        <taxon>Bacteria</taxon>
        <taxon>Pseudomonadati</taxon>
        <taxon>Pseudomonadota</taxon>
        <taxon>Alphaproteobacteria</taxon>
        <taxon>Hyphomicrobiales</taxon>
        <taxon>Rhizobiaceae</taxon>
        <taxon>Sinorhizobium/Ensifer group</taxon>
        <taxon>Sinorhizobium</taxon>
    </lineage>
</organism>
<comment type="similarity">
    <text evidence="1">Belongs to the ROK (NagC/XylR) family.</text>
</comment>
<protein>
    <submittedName>
        <fullName evidence="3">ROK family transcriptional regulator</fullName>
    </submittedName>
</protein>
<name>A0ABY8D0U3_9HYPH</name>
<sequence>MSLTVDPYGGSTQPDVIDPSGGANQTRVRAYNERLVMSLVRRHGSLSKAEIARRSGLSAQTVSVIMRALEADGLLTRGAPVRGRVGQPSIPMRLNADAVYSFGVKIGRRSADLVLMDFLGTIRLHLHKIHNYPLPDDIVTFIVDGIDKLERQLGPDERKRIAGVGIATPFELWNWAEEVGAPREEMNKWRDFNLQAAVASRISHPVFLQNDGTSACGAELAFGVGASYPDFVYFYIGSFIGGGIVLNSALFSGRTGTAGAVGPLPVSGKDGKSTQLLKIASVFVLENLLRERGIDPQPLWYSADDWIDFGEPLEIWIQETAAALAQAIVSAVSIIDFSAAVIDGGFPPWVRARILAATRKALKTLDLQGVTVPDLVEGAVGSHARAIGGASLPLFSRYLLDTNVLFKELS</sequence>
<dbReference type="Pfam" id="PF00480">
    <property type="entry name" value="ROK"/>
    <property type="match status" value="1"/>
</dbReference>
<dbReference type="CDD" id="cd23763">
    <property type="entry name" value="ASKHA_ATPase_ROK"/>
    <property type="match status" value="1"/>
</dbReference>
<dbReference type="InterPro" id="IPR036390">
    <property type="entry name" value="WH_DNA-bd_sf"/>
</dbReference>